<comment type="function">
    <text evidence="4">Acts as a negative regulator of abscisic acid (ABA) response.</text>
</comment>
<feature type="region of interest" description="Disordered" evidence="5">
    <location>
        <begin position="332"/>
        <end position="376"/>
    </location>
</feature>
<protein>
    <recommendedName>
        <fullName evidence="4">Ninja-family protein</fullName>
    </recommendedName>
    <alternativeName>
        <fullName evidence="4">ABI-binding protein</fullName>
    </alternativeName>
</protein>
<evidence type="ECO:0000256" key="3">
    <source>
        <dbReference type="ARBA" id="ARBA00023242"/>
    </source>
</evidence>
<dbReference type="GO" id="GO:0005634">
    <property type="term" value="C:nucleus"/>
    <property type="evidence" value="ECO:0007669"/>
    <property type="project" value="UniProtKB-SubCell"/>
</dbReference>
<comment type="caution">
    <text evidence="7">The sequence shown here is derived from an EMBL/GenBank/DDBJ whole genome shotgun (WGS) entry which is preliminary data.</text>
</comment>
<keyword evidence="3 4" id="KW-0539">Nucleus</keyword>
<proteinExistence type="inferred from homology"/>
<dbReference type="Pfam" id="PF16135">
    <property type="entry name" value="TDBD"/>
    <property type="match status" value="1"/>
</dbReference>
<comment type="similarity">
    <text evidence="2 4">Belongs to the Ninja family.</text>
</comment>
<feature type="compositionally biased region" description="Gly residues" evidence="5">
    <location>
        <begin position="134"/>
        <end position="143"/>
    </location>
</feature>
<dbReference type="InterPro" id="IPR032308">
    <property type="entry name" value="TDBD"/>
</dbReference>
<gene>
    <name evidence="7" type="ORF">G2W53_016998</name>
</gene>
<dbReference type="PANTHER" id="PTHR31413:SF15">
    <property type="entry name" value="NINJA-FAMILY PROTEIN"/>
    <property type="match status" value="1"/>
</dbReference>
<dbReference type="AlphaFoldDB" id="A0A834TQH3"/>
<feature type="compositionally biased region" description="Low complexity" evidence="5">
    <location>
        <begin position="274"/>
        <end position="287"/>
    </location>
</feature>
<evidence type="ECO:0000259" key="6">
    <source>
        <dbReference type="Pfam" id="PF16135"/>
    </source>
</evidence>
<dbReference type="InterPro" id="IPR031307">
    <property type="entry name" value="Ninja_fam"/>
</dbReference>
<dbReference type="Proteomes" id="UP000634136">
    <property type="component" value="Unassembled WGS sequence"/>
</dbReference>
<dbReference type="GO" id="GO:0007165">
    <property type="term" value="P:signal transduction"/>
    <property type="evidence" value="ECO:0007669"/>
    <property type="project" value="InterPro"/>
</dbReference>
<feature type="compositionally biased region" description="Basic and acidic residues" evidence="5">
    <location>
        <begin position="217"/>
        <end position="232"/>
    </location>
</feature>
<feature type="compositionally biased region" description="Low complexity" evidence="5">
    <location>
        <begin position="233"/>
        <end position="264"/>
    </location>
</feature>
<evidence type="ECO:0000313" key="7">
    <source>
        <dbReference type="EMBL" id="KAF7825834.1"/>
    </source>
</evidence>
<evidence type="ECO:0000256" key="2">
    <source>
        <dbReference type="ARBA" id="ARBA00006081"/>
    </source>
</evidence>
<accession>A0A834TQH3</accession>
<dbReference type="OrthoDB" id="667358at2759"/>
<evidence type="ECO:0000256" key="5">
    <source>
        <dbReference type="SAM" id="MobiDB-lite"/>
    </source>
</evidence>
<keyword evidence="8" id="KW-1185">Reference proteome</keyword>
<feature type="compositionally biased region" description="Low complexity" evidence="5">
    <location>
        <begin position="352"/>
        <end position="363"/>
    </location>
</feature>
<feature type="compositionally biased region" description="Basic and acidic residues" evidence="5">
    <location>
        <begin position="103"/>
        <end position="133"/>
    </location>
</feature>
<feature type="domain" description="Tify" evidence="6">
    <location>
        <begin position="392"/>
        <end position="425"/>
    </location>
</feature>
<feature type="compositionally biased region" description="Polar residues" evidence="5">
    <location>
        <begin position="293"/>
        <end position="302"/>
    </location>
</feature>
<feature type="region of interest" description="Disordered" evidence="5">
    <location>
        <begin position="26"/>
        <end position="56"/>
    </location>
</feature>
<comment type="subcellular location">
    <subcellularLocation>
        <location evidence="1 4">Nucleus</location>
    </subcellularLocation>
</comment>
<name>A0A834TQH3_9FABA</name>
<dbReference type="PANTHER" id="PTHR31413">
    <property type="entry name" value="AFP HOMOLOG 2"/>
    <property type="match status" value="1"/>
</dbReference>
<evidence type="ECO:0000313" key="8">
    <source>
        <dbReference type="Proteomes" id="UP000634136"/>
    </source>
</evidence>
<feature type="compositionally biased region" description="Pro residues" evidence="5">
    <location>
        <begin position="341"/>
        <end position="351"/>
    </location>
</feature>
<evidence type="ECO:0000256" key="4">
    <source>
        <dbReference type="RuleBase" id="RU369029"/>
    </source>
</evidence>
<feature type="region of interest" description="Disordered" evidence="5">
    <location>
        <begin position="103"/>
        <end position="148"/>
    </location>
</feature>
<dbReference type="GO" id="GO:0045892">
    <property type="term" value="P:negative regulation of DNA-templated transcription"/>
    <property type="evidence" value="ECO:0007669"/>
    <property type="project" value="TreeGrafter"/>
</dbReference>
<sequence>MVQVSEIGLKKEDEVELDLGLSIGGSFHRRISDKPKPTSSQPDPKPTNAFQFHHLHQPWELGSFKDAKPENRTCSTSMAVAVMDPQTKREIHALRRLEAKKKLEEKQQQKRVLRESEQHQQRPSKRERTDPHGGGDGGGGGGSEEWRNVNLNLNGSATVSFHQPYAFVQVNNNGYAYPCVVPLMAPCVEQQKNAGGPAACGKGFRPFLGNGYGSEPNGERDCGGDNNKKATKSDGSSMCSSSVVSDYQSSSHEGGGSSESQSHSVHSKENNDTMRSQAEQSASSSHSMRSDHVNGQTSSVSQPHDHQTKPNQSEQQSTLLMDHNNAASPVIQADNKRKPPKPLPPPPPPAAAPTSSTLPAALPKMPYVSTTGDGPNGKRVEGFLYRYSNSEVSIVCVCHGSTFSPAGFVQHAGGTDTSHPERNITVIPSAFG</sequence>
<feature type="region of interest" description="Disordered" evidence="5">
    <location>
        <begin position="211"/>
        <end position="316"/>
    </location>
</feature>
<evidence type="ECO:0000256" key="1">
    <source>
        <dbReference type="ARBA" id="ARBA00004123"/>
    </source>
</evidence>
<organism evidence="7 8">
    <name type="scientific">Senna tora</name>
    <dbReference type="NCBI Taxonomy" id="362788"/>
    <lineage>
        <taxon>Eukaryota</taxon>
        <taxon>Viridiplantae</taxon>
        <taxon>Streptophyta</taxon>
        <taxon>Embryophyta</taxon>
        <taxon>Tracheophyta</taxon>
        <taxon>Spermatophyta</taxon>
        <taxon>Magnoliopsida</taxon>
        <taxon>eudicotyledons</taxon>
        <taxon>Gunneridae</taxon>
        <taxon>Pentapetalae</taxon>
        <taxon>rosids</taxon>
        <taxon>fabids</taxon>
        <taxon>Fabales</taxon>
        <taxon>Fabaceae</taxon>
        <taxon>Caesalpinioideae</taxon>
        <taxon>Cassia clade</taxon>
        <taxon>Senna</taxon>
    </lineage>
</organism>
<reference evidence="7" key="1">
    <citation type="submission" date="2020-09" db="EMBL/GenBank/DDBJ databases">
        <title>Genome-Enabled Discovery of Anthraquinone Biosynthesis in Senna tora.</title>
        <authorList>
            <person name="Kang S.-H."/>
            <person name="Pandey R.P."/>
            <person name="Lee C.-M."/>
            <person name="Sim J.-S."/>
            <person name="Jeong J.-T."/>
            <person name="Choi B.-S."/>
            <person name="Jung M."/>
            <person name="Ginzburg D."/>
            <person name="Zhao K."/>
            <person name="Won S.Y."/>
            <person name="Oh T.-J."/>
            <person name="Yu Y."/>
            <person name="Kim N.-H."/>
            <person name="Lee O.R."/>
            <person name="Lee T.-H."/>
            <person name="Bashyal P."/>
            <person name="Kim T.-S."/>
            <person name="Lee W.-H."/>
            <person name="Kawkins C."/>
            <person name="Kim C.-K."/>
            <person name="Kim J.S."/>
            <person name="Ahn B.O."/>
            <person name="Rhee S.Y."/>
            <person name="Sohng J.K."/>
        </authorList>
    </citation>
    <scope>NUCLEOTIDE SEQUENCE</scope>
    <source>
        <tissue evidence="7">Leaf</tissue>
    </source>
</reference>
<dbReference type="EMBL" id="JAAIUW010000006">
    <property type="protein sequence ID" value="KAF7825834.1"/>
    <property type="molecule type" value="Genomic_DNA"/>
</dbReference>